<dbReference type="Proteomes" id="UP000242875">
    <property type="component" value="Unassembled WGS sequence"/>
</dbReference>
<evidence type="ECO:0000256" key="2">
    <source>
        <dbReference type="PROSITE-ProRule" id="PRU00339"/>
    </source>
</evidence>
<dbReference type="PROSITE" id="PS50181">
    <property type="entry name" value="FBOX"/>
    <property type="match status" value="1"/>
</dbReference>
<name>A0A261Y831_9FUNG</name>
<dbReference type="AlphaFoldDB" id="A0A261Y831"/>
<dbReference type="PROSITE" id="PS50005">
    <property type="entry name" value="TPR"/>
    <property type="match status" value="1"/>
</dbReference>
<gene>
    <name evidence="5" type="ORF">BZG36_00409</name>
</gene>
<feature type="region of interest" description="Disordered" evidence="3">
    <location>
        <begin position="90"/>
        <end position="113"/>
    </location>
</feature>
<evidence type="ECO:0000259" key="4">
    <source>
        <dbReference type="PROSITE" id="PS50181"/>
    </source>
</evidence>
<keyword evidence="6" id="KW-1185">Reference proteome</keyword>
<dbReference type="Pfam" id="PF12937">
    <property type="entry name" value="F-box-like"/>
    <property type="match status" value="1"/>
</dbReference>
<dbReference type="InterPro" id="IPR001810">
    <property type="entry name" value="F-box_dom"/>
</dbReference>
<dbReference type="CDD" id="cd22089">
    <property type="entry name" value="F-box_FBXO9"/>
    <property type="match status" value="1"/>
</dbReference>
<dbReference type="PANTHER" id="PTHR12874">
    <property type="entry name" value="F-BOX ONLY PROTEIN 48-RELATED"/>
    <property type="match status" value="1"/>
</dbReference>
<sequence length="475" mass="55284">MVSSIERPVEEELDEFRKKWRDEVNARKHHDESRAEVTYAVENASLPRSEAASRPSELQPTSSGDSRHGHAKPLEDKATTWWEGHTHEKLGEEHHSGLRHSHGKTGQGETRHSKSGLDYYIVAAEKERQGNLGEALANYRKAFKLDPKADATYKAYYQKHAHLTQHHIHGEENKKTDASDFVLHNHIGSRDYDPTKGQDHLHDLAHRFSQLHVHYQPEDESKQVYIAMLPDEIIVLIFKILLSHHLSSLASISAICRKFFTLTHEPSLWRYLCDYHYPEPIKDDSEGETPTESGQTMVDQFGGDWRRLFIDLPRIRFDGVYISICHYMRAGLSENTWNQPIHMVTYYRYLRFFPDGTVLKYLSTDEPIAVVKLLTPEFRRKQVLHGTYVLDGSNLTLDLRNADTSTGDRFCMILDVKGTQRGRHNKLKWIEYKLYNDYYEDWSAFDLKLMKPYFFSRVLSYEMYKGLSAEYDDSA</sequence>
<evidence type="ECO:0000313" key="6">
    <source>
        <dbReference type="Proteomes" id="UP000242875"/>
    </source>
</evidence>
<keyword evidence="2" id="KW-0802">TPR repeat</keyword>
<dbReference type="InterPro" id="IPR019734">
    <property type="entry name" value="TPR_rpt"/>
</dbReference>
<dbReference type="EMBL" id="MVBO01000002">
    <property type="protein sequence ID" value="OZJ06780.1"/>
    <property type="molecule type" value="Genomic_DNA"/>
</dbReference>
<dbReference type="InterPro" id="IPR036047">
    <property type="entry name" value="F-box-like_dom_sf"/>
</dbReference>
<protein>
    <recommendedName>
        <fullName evidence="4">F-box domain-containing protein</fullName>
    </recommendedName>
</protein>
<keyword evidence="1" id="KW-0833">Ubl conjugation pathway</keyword>
<dbReference type="OrthoDB" id="2117972at2759"/>
<evidence type="ECO:0000313" key="5">
    <source>
        <dbReference type="EMBL" id="OZJ06780.1"/>
    </source>
</evidence>
<dbReference type="GO" id="GO:0031146">
    <property type="term" value="P:SCF-dependent proteasomal ubiquitin-dependent protein catabolic process"/>
    <property type="evidence" value="ECO:0007669"/>
    <property type="project" value="TreeGrafter"/>
</dbReference>
<dbReference type="GO" id="GO:0005737">
    <property type="term" value="C:cytoplasm"/>
    <property type="evidence" value="ECO:0007669"/>
    <property type="project" value="TreeGrafter"/>
</dbReference>
<evidence type="ECO:0000256" key="1">
    <source>
        <dbReference type="ARBA" id="ARBA00022786"/>
    </source>
</evidence>
<reference evidence="5 6" key="1">
    <citation type="journal article" date="2017" name="Mycologia">
        <title>Bifiguratus adelaidae, gen. et sp. nov., a new member of Mucoromycotina in endophytic and soil-dwelling habitats.</title>
        <authorList>
            <person name="Torres-Cruz T.J."/>
            <person name="Billingsley Tobias T.L."/>
            <person name="Almatruk M."/>
            <person name="Hesse C."/>
            <person name="Kuske C.R."/>
            <person name="Desiro A."/>
            <person name="Benucci G.M."/>
            <person name="Bonito G."/>
            <person name="Stajich J.E."/>
            <person name="Dunlap C."/>
            <person name="Arnold A.E."/>
            <person name="Porras-Alfaro A."/>
        </authorList>
    </citation>
    <scope>NUCLEOTIDE SEQUENCE [LARGE SCALE GENOMIC DNA]</scope>
    <source>
        <strain evidence="5 6">AZ0501</strain>
    </source>
</reference>
<dbReference type="GO" id="GO:0019005">
    <property type="term" value="C:SCF ubiquitin ligase complex"/>
    <property type="evidence" value="ECO:0007669"/>
    <property type="project" value="TreeGrafter"/>
</dbReference>
<dbReference type="Gene3D" id="1.20.1280.50">
    <property type="match status" value="1"/>
</dbReference>
<feature type="region of interest" description="Disordered" evidence="3">
    <location>
        <begin position="24"/>
        <end position="73"/>
    </location>
</feature>
<dbReference type="SUPFAM" id="SSF81383">
    <property type="entry name" value="F-box domain"/>
    <property type="match status" value="1"/>
</dbReference>
<comment type="caution">
    <text evidence="5">The sequence shown here is derived from an EMBL/GenBank/DDBJ whole genome shotgun (WGS) entry which is preliminary data.</text>
</comment>
<evidence type="ECO:0000256" key="3">
    <source>
        <dbReference type="SAM" id="MobiDB-lite"/>
    </source>
</evidence>
<feature type="compositionally biased region" description="Basic and acidic residues" evidence="3">
    <location>
        <begin position="24"/>
        <end position="35"/>
    </location>
</feature>
<feature type="repeat" description="TPR" evidence="2">
    <location>
        <begin position="116"/>
        <end position="149"/>
    </location>
</feature>
<dbReference type="Pfam" id="PF19270">
    <property type="entry name" value="FBO_C"/>
    <property type="match status" value="1"/>
</dbReference>
<accession>A0A261Y831</accession>
<dbReference type="InterPro" id="IPR045464">
    <property type="entry name" value="Hrt3/FBXO9_C"/>
</dbReference>
<organism evidence="5 6">
    <name type="scientific">Bifiguratus adelaidae</name>
    <dbReference type="NCBI Taxonomy" id="1938954"/>
    <lineage>
        <taxon>Eukaryota</taxon>
        <taxon>Fungi</taxon>
        <taxon>Fungi incertae sedis</taxon>
        <taxon>Mucoromycota</taxon>
        <taxon>Mucoromycotina</taxon>
        <taxon>Endogonomycetes</taxon>
        <taxon>Endogonales</taxon>
        <taxon>Endogonales incertae sedis</taxon>
        <taxon>Bifiguratus</taxon>
    </lineage>
</organism>
<dbReference type="PANTHER" id="PTHR12874:SF9">
    <property type="entry name" value="F-BOX ONLY PROTEIN 48"/>
    <property type="match status" value="1"/>
</dbReference>
<feature type="domain" description="F-box" evidence="4">
    <location>
        <begin position="223"/>
        <end position="272"/>
    </location>
</feature>
<proteinExistence type="predicted"/>